<accession>A0A1I6I9C7</accession>
<evidence type="ECO:0000259" key="9">
    <source>
        <dbReference type="Pfam" id="PF02608"/>
    </source>
</evidence>
<evidence type="ECO:0000313" key="11">
    <source>
        <dbReference type="Proteomes" id="UP000199659"/>
    </source>
</evidence>
<sequence>MKKRLLALLLVLTVSVMATACGKSSTDSEDGTQTNEPAVETEEAVQETEAAATDFNVGMVTDTGGVNDKSFNQSAWEGLQQFAAETGAQVSYLESTQEADYSSNLDKQVDEGKNLIWGIGFAMADAILEAADMNPDANYAIIDNAYAETPDNLTGVVFSAQDPSFMVGYAAAYTTETNSVGFVGGMTSDVIDQFEYGYRAGVAYAAKELGKEITVDVQYAESFSDLAKGKAIATTMFSNGCDIVFHAAGGTGIGVIEAAKDAGKFAIGVDSDQSDLAPENVLTSALKRVDVAISLISKKLLEGEAIGGQTFSFGLAEGAVGIPENNPNMAPEVYEKVMAIQDKIAAGEITPPYNEETFEAFNQ</sequence>
<feature type="signal peptide" evidence="8">
    <location>
        <begin position="1"/>
        <end position="20"/>
    </location>
</feature>
<dbReference type="GO" id="GO:0005886">
    <property type="term" value="C:plasma membrane"/>
    <property type="evidence" value="ECO:0007669"/>
    <property type="project" value="UniProtKB-SubCell"/>
</dbReference>
<keyword evidence="4 8" id="KW-0732">Signal</keyword>
<gene>
    <name evidence="10" type="ORF">SAMN05661086_00543</name>
</gene>
<feature type="domain" description="ABC transporter substrate-binding protein PnrA-like" evidence="9">
    <location>
        <begin position="56"/>
        <end position="354"/>
    </location>
</feature>
<dbReference type="Proteomes" id="UP000199659">
    <property type="component" value="Unassembled WGS sequence"/>
</dbReference>
<proteinExistence type="inferred from homology"/>
<dbReference type="SUPFAM" id="SSF53822">
    <property type="entry name" value="Periplasmic binding protein-like I"/>
    <property type="match status" value="1"/>
</dbReference>
<dbReference type="Gene3D" id="3.40.50.2300">
    <property type="match status" value="2"/>
</dbReference>
<dbReference type="InterPro" id="IPR050957">
    <property type="entry name" value="BMP_lipoprotein"/>
</dbReference>
<evidence type="ECO:0000256" key="2">
    <source>
        <dbReference type="ARBA" id="ARBA00008610"/>
    </source>
</evidence>
<dbReference type="OrthoDB" id="9769871at2"/>
<keyword evidence="6" id="KW-0449">Lipoprotein</keyword>
<organism evidence="10 11">
    <name type="scientific">Anaeromicropila populeti</name>
    <dbReference type="NCBI Taxonomy" id="37658"/>
    <lineage>
        <taxon>Bacteria</taxon>
        <taxon>Bacillati</taxon>
        <taxon>Bacillota</taxon>
        <taxon>Clostridia</taxon>
        <taxon>Lachnospirales</taxon>
        <taxon>Lachnospiraceae</taxon>
        <taxon>Anaeromicropila</taxon>
    </lineage>
</organism>
<reference evidence="10 11" key="1">
    <citation type="submission" date="2016-10" db="EMBL/GenBank/DDBJ databases">
        <authorList>
            <person name="de Groot N.N."/>
        </authorList>
    </citation>
    <scope>NUCLEOTIDE SEQUENCE [LARGE SCALE GENOMIC DNA]</scope>
    <source>
        <strain evidence="10 11">743A</strain>
    </source>
</reference>
<dbReference type="PANTHER" id="PTHR34296">
    <property type="entry name" value="TRANSCRIPTIONAL ACTIVATOR PROTEIN MED"/>
    <property type="match status" value="1"/>
</dbReference>
<dbReference type="STRING" id="37658.SAMN05661086_00543"/>
<evidence type="ECO:0000256" key="5">
    <source>
        <dbReference type="ARBA" id="ARBA00023136"/>
    </source>
</evidence>
<dbReference type="CDD" id="cd06354">
    <property type="entry name" value="PBP1_PrnA-like"/>
    <property type="match status" value="1"/>
</dbReference>
<feature type="chain" id="PRO_5011716981" evidence="8">
    <location>
        <begin position="21"/>
        <end position="363"/>
    </location>
</feature>
<keyword evidence="5" id="KW-0472">Membrane</keyword>
<dbReference type="AlphaFoldDB" id="A0A1I6I9C7"/>
<evidence type="ECO:0000256" key="4">
    <source>
        <dbReference type="ARBA" id="ARBA00022729"/>
    </source>
</evidence>
<evidence type="ECO:0000256" key="3">
    <source>
        <dbReference type="ARBA" id="ARBA00022475"/>
    </source>
</evidence>
<protein>
    <submittedName>
        <fullName evidence="10">Nucleoside-binding protein</fullName>
    </submittedName>
</protein>
<evidence type="ECO:0000256" key="7">
    <source>
        <dbReference type="SAM" id="MobiDB-lite"/>
    </source>
</evidence>
<name>A0A1I6I9C7_9FIRM</name>
<evidence type="ECO:0000256" key="1">
    <source>
        <dbReference type="ARBA" id="ARBA00004193"/>
    </source>
</evidence>
<evidence type="ECO:0000256" key="8">
    <source>
        <dbReference type="SAM" id="SignalP"/>
    </source>
</evidence>
<evidence type="ECO:0000256" key="6">
    <source>
        <dbReference type="ARBA" id="ARBA00023288"/>
    </source>
</evidence>
<dbReference type="EMBL" id="FOYZ01000002">
    <property type="protein sequence ID" value="SFR62990.1"/>
    <property type="molecule type" value="Genomic_DNA"/>
</dbReference>
<keyword evidence="11" id="KW-1185">Reference proteome</keyword>
<feature type="region of interest" description="Disordered" evidence="7">
    <location>
        <begin position="22"/>
        <end position="41"/>
    </location>
</feature>
<dbReference type="Pfam" id="PF02608">
    <property type="entry name" value="Bmp"/>
    <property type="match status" value="1"/>
</dbReference>
<dbReference type="PROSITE" id="PS51257">
    <property type="entry name" value="PROKAR_LIPOPROTEIN"/>
    <property type="match status" value="1"/>
</dbReference>
<keyword evidence="3" id="KW-1003">Cell membrane</keyword>
<dbReference type="InterPro" id="IPR028082">
    <property type="entry name" value="Peripla_BP_I"/>
</dbReference>
<evidence type="ECO:0000313" key="10">
    <source>
        <dbReference type="EMBL" id="SFR62990.1"/>
    </source>
</evidence>
<comment type="subcellular location">
    <subcellularLocation>
        <location evidence="1">Cell membrane</location>
        <topology evidence="1">Lipid-anchor</topology>
    </subcellularLocation>
</comment>
<dbReference type="PANTHER" id="PTHR34296:SF2">
    <property type="entry name" value="ABC TRANSPORTER GUANOSINE-BINDING PROTEIN NUPN"/>
    <property type="match status" value="1"/>
</dbReference>
<dbReference type="RefSeq" id="WP_092559163.1">
    <property type="nucleotide sequence ID" value="NZ_FOYZ01000002.1"/>
</dbReference>
<comment type="similarity">
    <text evidence="2">Belongs to the BMP lipoprotein family.</text>
</comment>
<dbReference type="InterPro" id="IPR003760">
    <property type="entry name" value="PnrA-like"/>
</dbReference>